<sequence length="254" mass="27799">MKNTIILACLFLLLLSGCSKNAPTTTAQQTDSSAVASSSSLSSKTQPSTPNNENSQQLILSANLKDISASADFQYLNSKNQRKVNISVSNSSEYIFSGKVYVTYRDSGNKIQGTDTLLIKSLLPRSSTSLTSLAMANANRADFTIDGDFTVNSSAKLTYTILYTQSETNSQVLYIQPPSIDENVLTGIIREQRDQLSNSNLRKFKIFFYDPSYKGQQGTQPAETDSVKAKADISYIDGISELYFIDSGKVVLIQ</sequence>
<evidence type="ECO:0008006" key="5">
    <source>
        <dbReference type="Google" id="ProtNLM"/>
    </source>
</evidence>
<dbReference type="EMBL" id="CP046996">
    <property type="protein sequence ID" value="QHA00255.1"/>
    <property type="molecule type" value="Genomic_DNA"/>
</dbReference>
<name>A0A857DIT7_9FIRM</name>
<evidence type="ECO:0000256" key="1">
    <source>
        <dbReference type="SAM" id="MobiDB-lite"/>
    </source>
</evidence>
<accession>A0A857DIT7</accession>
<evidence type="ECO:0000313" key="3">
    <source>
        <dbReference type="EMBL" id="QHA00255.1"/>
    </source>
</evidence>
<dbReference type="Proteomes" id="UP000430508">
    <property type="component" value="Chromosome"/>
</dbReference>
<protein>
    <recommendedName>
        <fullName evidence="5">Lipoprotein</fullName>
    </recommendedName>
</protein>
<feature type="signal peptide" evidence="2">
    <location>
        <begin position="1"/>
        <end position="21"/>
    </location>
</feature>
<dbReference type="AlphaFoldDB" id="A0A857DIT7"/>
<evidence type="ECO:0000256" key="2">
    <source>
        <dbReference type="SAM" id="SignalP"/>
    </source>
</evidence>
<evidence type="ECO:0000313" key="4">
    <source>
        <dbReference type="Proteomes" id="UP000430508"/>
    </source>
</evidence>
<gene>
    <name evidence="3" type="ORF">GQ588_06205</name>
</gene>
<reference evidence="3 4" key="1">
    <citation type="submission" date="2019-12" db="EMBL/GenBank/DDBJ databases">
        <title>Sequence classification of anaerobic respiratory reductive dehalogenases: First we see many, then we see few.</title>
        <authorList>
            <person name="Molenda O."/>
            <person name="Puentes Jacome L.A."/>
            <person name="Cao X."/>
            <person name="Nesbo C.L."/>
            <person name="Tang S."/>
            <person name="Morson N."/>
            <person name="Patron J."/>
            <person name="Lomheim L."/>
            <person name="Wishart D.S."/>
            <person name="Edwards E.A."/>
        </authorList>
    </citation>
    <scope>NUCLEOTIDE SEQUENCE [LARGE SCALE GENOMIC DNA]</scope>
    <source>
        <strain evidence="3 4">12DCA</strain>
    </source>
</reference>
<feature type="region of interest" description="Disordered" evidence="1">
    <location>
        <begin position="24"/>
        <end position="54"/>
    </location>
</feature>
<keyword evidence="2" id="KW-0732">Signal</keyword>
<dbReference type="RefSeq" id="WP_019226775.1">
    <property type="nucleotide sequence ID" value="NZ_CP046996.1"/>
</dbReference>
<feature type="compositionally biased region" description="Low complexity" evidence="1">
    <location>
        <begin position="24"/>
        <end position="50"/>
    </location>
</feature>
<feature type="chain" id="PRO_5038407412" description="Lipoprotein" evidence="2">
    <location>
        <begin position="22"/>
        <end position="254"/>
    </location>
</feature>
<dbReference type="PROSITE" id="PS51257">
    <property type="entry name" value="PROKAR_LIPOPROTEIN"/>
    <property type="match status" value="1"/>
</dbReference>
<organism evidence="3 4">
    <name type="scientific">Dehalobacter restrictus</name>
    <dbReference type="NCBI Taxonomy" id="55583"/>
    <lineage>
        <taxon>Bacteria</taxon>
        <taxon>Bacillati</taxon>
        <taxon>Bacillota</taxon>
        <taxon>Clostridia</taxon>
        <taxon>Eubacteriales</taxon>
        <taxon>Desulfitobacteriaceae</taxon>
        <taxon>Dehalobacter</taxon>
    </lineage>
</organism>
<proteinExistence type="predicted"/>